<dbReference type="Proteomes" id="UP001153636">
    <property type="component" value="Chromosome 21"/>
</dbReference>
<evidence type="ECO:0000313" key="3">
    <source>
        <dbReference type="Proteomes" id="UP001153636"/>
    </source>
</evidence>
<dbReference type="EMBL" id="OV651833">
    <property type="protein sequence ID" value="CAH1107352.1"/>
    <property type="molecule type" value="Genomic_DNA"/>
</dbReference>
<evidence type="ECO:0000256" key="1">
    <source>
        <dbReference type="SAM" id="Coils"/>
    </source>
</evidence>
<protein>
    <submittedName>
        <fullName evidence="2">Uncharacterized protein</fullName>
    </submittedName>
</protein>
<sequence>MASVKTKGSSRFRFTEEFDIHLAREVNGLNPFEDSRRWATIQVNLIQIIGKCINIRTIRERIQNLVKKWLAKYNLMKGRSGMEIQMTELDDLLQQISELMSEFSNKEKKNVLNVPNKTSYVKGFEAREQSCSSFLNEQKGRL</sequence>
<dbReference type="PANTHER" id="PTHR37558">
    <property type="entry name" value="HTH CENPB-TYPE DOMAIN-CONTAINING PROTEIN"/>
    <property type="match status" value="1"/>
</dbReference>
<feature type="coiled-coil region" evidence="1">
    <location>
        <begin position="82"/>
        <end position="109"/>
    </location>
</feature>
<evidence type="ECO:0000313" key="2">
    <source>
        <dbReference type="EMBL" id="CAH1107352.1"/>
    </source>
</evidence>
<keyword evidence="1" id="KW-0175">Coiled coil</keyword>
<keyword evidence="3" id="KW-1185">Reference proteome</keyword>
<gene>
    <name evidence="2" type="ORF">PSYICH_LOCUS8168</name>
</gene>
<dbReference type="PANTHER" id="PTHR37558:SF1">
    <property type="entry name" value="HTH CENPB-TYPE DOMAIN-CONTAINING PROTEIN"/>
    <property type="match status" value="1"/>
</dbReference>
<accession>A0A9P0CPZ6</accession>
<dbReference type="OrthoDB" id="6508955at2759"/>
<dbReference type="AlphaFoldDB" id="A0A9P0CPZ6"/>
<reference evidence="2" key="1">
    <citation type="submission" date="2022-01" db="EMBL/GenBank/DDBJ databases">
        <authorList>
            <person name="King R."/>
        </authorList>
    </citation>
    <scope>NUCLEOTIDE SEQUENCE</scope>
</reference>
<organism evidence="2 3">
    <name type="scientific">Psylliodes chrysocephalus</name>
    <dbReference type="NCBI Taxonomy" id="3402493"/>
    <lineage>
        <taxon>Eukaryota</taxon>
        <taxon>Metazoa</taxon>
        <taxon>Ecdysozoa</taxon>
        <taxon>Arthropoda</taxon>
        <taxon>Hexapoda</taxon>
        <taxon>Insecta</taxon>
        <taxon>Pterygota</taxon>
        <taxon>Neoptera</taxon>
        <taxon>Endopterygota</taxon>
        <taxon>Coleoptera</taxon>
        <taxon>Polyphaga</taxon>
        <taxon>Cucujiformia</taxon>
        <taxon>Chrysomeloidea</taxon>
        <taxon>Chrysomelidae</taxon>
        <taxon>Galerucinae</taxon>
        <taxon>Alticini</taxon>
        <taxon>Psylliodes</taxon>
    </lineage>
</organism>
<name>A0A9P0CPZ6_9CUCU</name>
<proteinExistence type="predicted"/>